<evidence type="ECO:0000256" key="1">
    <source>
        <dbReference type="SAM" id="Phobius"/>
    </source>
</evidence>
<dbReference type="Proteomes" id="UP000589620">
    <property type="component" value="Unassembled WGS sequence"/>
</dbReference>
<keyword evidence="3" id="KW-1185">Reference proteome</keyword>
<name>A0A852T5H5_9MICO</name>
<evidence type="ECO:0000313" key="2">
    <source>
        <dbReference type="EMBL" id="NYD76102.1"/>
    </source>
</evidence>
<feature type="transmembrane region" description="Helical" evidence="1">
    <location>
        <begin position="93"/>
        <end position="110"/>
    </location>
</feature>
<comment type="caution">
    <text evidence="2">The sequence shown here is derived from an EMBL/GenBank/DDBJ whole genome shotgun (WGS) entry which is preliminary data.</text>
</comment>
<gene>
    <name evidence="2" type="ORF">BJ963_003621</name>
</gene>
<feature type="transmembrane region" description="Helical" evidence="1">
    <location>
        <begin position="21"/>
        <end position="45"/>
    </location>
</feature>
<keyword evidence="1" id="KW-0472">Membrane</keyword>
<feature type="transmembrane region" description="Helical" evidence="1">
    <location>
        <begin position="116"/>
        <end position="135"/>
    </location>
</feature>
<feature type="transmembrane region" description="Helical" evidence="1">
    <location>
        <begin position="65"/>
        <end position="86"/>
    </location>
</feature>
<dbReference type="EMBL" id="JACCBJ010000001">
    <property type="protein sequence ID" value="NYD76102.1"/>
    <property type="molecule type" value="Genomic_DNA"/>
</dbReference>
<keyword evidence="1" id="KW-0812">Transmembrane</keyword>
<reference evidence="2 3" key="1">
    <citation type="submission" date="2020-07" db="EMBL/GenBank/DDBJ databases">
        <title>Sequencing the genomes of 1000 actinobacteria strains.</title>
        <authorList>
            <person name="Klenk H.-P."/>
        </authorList>
    </citation>
    <scope>NUCLEOTIDE SEQUENCE [LARGE SCALE GENOMIC DNA]</scope>
    <source>
        <strain evidence="2 3">DSM 23871</strain>
    </source>
</reference>
<accession>A0A852T5H5</accession>
<keyword evidence="1" id="KW-1133">Transmembrane helix</keyword>
<evidence type="ECO:0000313" key="3">
    <source>
        <dbReference type="Proteomes" id="UP000589620"/>
    </source>
</evidence>
<organism evidence="2 3">
    <name type="scientific">Leifsonia soli</name>
    <dbReference type="NCBI Taxonomy" id="582665"/>
    <lineage>
        <taxon>Bacteria</taxon>
        <taxon>Bacillati</taxon>
        <taxon>Actinomycetota</taxon>
        <taxon>Actinomycetes</taxon>
        <taxon>Micrococcales</taxon>
        <taxon>Microbacteriaceae</taxon>
        <taxon>Leifsonia</taxon>
    </lineage>
</organism>
<dbReference type="RefSeq" id="WP_179457850.1">
    <property type="nucleotide sequence ID" value="NZ_BAAAPX010000001.1"/>
</dbReference>
<sequence length="145" mass="15249">MTDDVPQTAQPSRRLRSAPNLVVIAFWLYVVAAALSLVIVIVSLLTPGLAEDPEVANQVGGASLLIAFALVSGILYTAGYLVVAVYLTRGANWARYVLLGVTLLSMIGAFSSHGLGAARVAAGAVATTLVFVPPANRYFSRRPLH</sequence>
<proteinExistence type="predicted"/>
<protein>
    <submittedName>
        <fullName evidence="2">Uncharacterized protein</fullName>
    </submittedName>
</protein>
<dbReference type="AlphaFoldDB" id="A0A852T5H5"/>